<protein>
    <recommendedName>
        <fullName evidence="4">Disease resistance R13L4/SHOC-2-like LRR domain-containing protein</fullName>
    </recommendedName>
</protein>
<reference evidence="5" key="1">
    <citation type="submission" date="2019-02" db="EMBL/GenBank/DDBJ databases">
        <authorList>
            <person name="Bachy C."/>
            <person name="Yung C.-M."/>
            <person name="Roux S."/>
            <person name="Sullivan M.B."/>
            <person name="Worden A.Z."/>
        </authorList>
    </citation>
    <scope>NUCLEOTIDE SEQUENCE</scope>
    <source>
        <strain evidence="5">BII-V2</strain>
    </source>
</reference>
<dbReference type="SMART" id="SM00369">
    <property type="entry name" value="LRR_TYP"/>
    <property type="match status" value="6"/>
</dbReference>
<dbReference type="InterPro" id="IPR032675">
    <property type="entry name" value="LRR_dom_sf"/>
</dbReference>
<keyword evidence="1" id="KW-0433">Leucine-rich repeat</keyword>
<dbReference type="SMART" id="SM00364">
    <property type="entry name" value="LRR_BAC"/>
    <property type="match status" value="5"/>
</dbReference>
<dbReference type="Pfam" id="PF23598">
    <property type="entry name" value="LRR_14"/>
    <property type="match status" value="1"/>
</dbReference>
<dbReference type="PANTHER" id="PTHR48051:SF39">
    <property type="entry name" value="P53-INDUCED DEATH DOMAIN PROTEIN 1"/>
    <property type="match status" value="1"/>
</dbReference>
<dbReference type="EMBL" id="MK522038">
    <property type="protein sequence ID" value="QOR60471.1"/>
    <property type="molecule type" value="Genomic_DNA"/>
</dbReference>
<evidence type="ECO:0000313" key="5">
    <source>
        <dbReference type="EMBL" id="QOR60471.1"/>
    </source>
</evidence>
<sequence length="409" mass="46843">MSSNNNNLNSTNRRVRRRLNDPVPFNLTSINKNAKWILKSGYRSSGILRTYYTNLPREIALFTRLESLYIRKHKFTWLPKEIGNLKNLKEINLSMGNLESLPPQIGNLKNLEELNLDGNKLRTLPKEIGLCKNLKKIELDDNMIESLPKEIGNLKKLEKIDIENNKLTSIPKEIGLCKNLKVLDFSENRITSIPKEIGLLKNLEELDFGDNKLTSLPKEIGLCKNLKELNISNNKLTSLPKEIEDLPKLSKLNLMGNPGLKGISSELKKNGLSIWRNINTKFINYKYYTNQLSTVTVKRKNLPRLPPKIRENIARKVNTKPNTKTEANKMNVARSSLKAYNNKQKVLTRRAENLINKRQTQRAKAQKARNIAIKEGKNLKKINNNFFMTVSKVHNTATSAKLKNKIGKL</sequence>
<dbReference type="PROSITE" id="PS51450">
    <property type="entry name" value="LRR"/>
    <property type="match status" value="5"/>
</dbReference>
<dbReference type="SMART" id="SM00365">
    <property type="entry name" value="LRR_SD22"/>
    <property type="match status" value="5"/>
</dbReference>
<accession>A0A7S6NYG2</accession>
<feature type="coiled-coil region" evidence="3">
    <location>
        <begin position="337"/>
        <end position="371"/>
    </location>
</feature>
<proteinExistence type="predicted"/>
<evidence type="ECO:0000256" key="3">
    <source>
        <dbReference type="SAM" id="Coils"/>
    </source>
</evidence>
<keyword evidence="2" id="KW-0677">Repeat</keyword>
<dbReference type="InterPro" id="IPR050216">
    <property type="entry name" value="LRR_domain-containing"/>
</dbReference>
<dbReference type="SUPFAM" id="SSF52058">
    <property type="entry name" value="L domain-like"/>
    <property type="match status" value="1"/>
</dbReference>
<dbReference type="Gene3D" id="3.80.10.10">
    <property type="entry name" value="Ribonuclease Inhibitor"/>
    <property type="match status" value="1"/>
</dbReference>
<dbReference type="InterPro" id="IPR055414">
    <property type="entry name" value="LRR_R13L4/SHOC2-like"/>
</dbReference>
<organism evidence="5">
    <name type="scientific">Bathycoccus sp. RCC716 virus 2</name>
    <dbReference type="NCBI Taxonomy" id="2530039"/>
    <lineage>
        <taxon>Viruses</taxon>
        <taxon>Varidnaviria</taxon>
        <taxon>Bamfordvirae</taxon>
        <taxon>Nucleocytoviricota</taxon>
        <taxon>Megaviricetes</taxon>
        <taxon>Algavirales</taxon>
        <taxon>Phycodnaviridae</taxon>
        <taxon>Prasinovirus</taxon>
    </lineage>
</organism>
<name>A0A7S6NYG2_9PHYC</name>
<dbReference type="InterPro" id="IPR001611">
    <property type="entry name" value="Leu-rich_rpt"/>
</dbReference>
<dbReference type="PANTHER" id="PTHR48051">
    <property type="match status" value="1"/>
</dbReference>
<dbReference type="FunFam" id="3.80.10.10:FF:000383">
    <property type="entry name" value="Leucine-rich repeat receptor protein kinase EMS1"/>
    <property type="match status" value="1"/>
</dbReference>
<dbReference type="InterPro" id="IPR003591">
    <property type="entry name" value="Leu-rich_rpt_typical-subtyp"/>
</dbReference>
<evidence type="ECO:0000259" key="4">
    <source>
        <dbReference type="Pfam" id="PF23598"/>
    </source>
</evidence>
<evidence type="ECO:0000256" key="1">
    <source>
        <dbReference type="ARBA" id="ARBA00022614"/>
    </source>
</evidence>
<feature type="domain" description="Disease resistance R13L4/SHOC-2-like LRR" evidence="4">
    <location>
        <begin position="80"/>
        <end position="185"/>
    </location>
</feature>
<dbReference type="Pfam" id="PF13855">
    <property type="entry name" value="LRR_8"/>
    <property type="match status" value="1"/>
</dbReference>
<keyword evidence="3" id="KW-0175">Coiled coil</keyword>
<evidence type="ECO:0000256" key="2">
    <source>
        <dbReference type="ARBA" id="ARBA00022737"/>
    </source>
</evidence>